<keyword evidence="5" id="KW-1185">Reference proteome</keyword>
<dbReference type="SUPFAM" id="SSF53613">
    <property type="entry name" value="Ribokinase-like"/>
    <property type="match status" value="1"/>
</dbReference>
<dbReference type="Pfam" id="PF00294">
    <property type="entry name" value="PfkB"/>
    <property type="match status" value="1"/>
</dbReference>
<accession>A0ABX2TGK7</accession>
<evidence type="ECO:0000313" key="4">
    <source>
        <dbReference type="EMBL" id="NYZ21815.1"/>
    </source>
</evidence>
<feature type="domain" description="Carbohydrate kinase PfkB" evidence="3">
    <location>
        <begin position="2"/>
        <end position="244"/>
    </location>
</feature>
<feature type="non-terminal residue" evidence="4">
    <location>
        <position position="244"/>
    </location>
</feature>
<dbReference type="PANTHER" id="PTHR10584">
    <property type="entry name" value="SUGAR KINASE"/>
    <property type="match status" value="1"/>
</dbReference>
<evidence type="ECO:0000256" key="2">
    <source>
        <dbReference type="ARBA" id="ARBA00022777"/>
    </source>
</evidence>
<keyword evidence="2" id="KW-0418">Kinase</keyword>
<protein>
    <submittedName>
        <fullName evidence="4">Ribokinase</fullName>
    </submittedName>
</protein>
<dbReference type="Gene3D" id="3.40.1190.20">
    <property type="match status" value="1"/>
</dbReference>
<dbReference type="InterPro" id="IPR002139">
    <property type="entry name" value="Ribo/fructo_kinase"/>
</dbReference>
<dbReference type="InterPro" id="IPR029056">
    <property type="entry name" value="Ribokinase-like"/>
</dbReference>
<reference evidence="4 5" key="1">
    <citation type="submission" date="2020-05" db="EMBL/GenBank/DDBJ databases">
        <title>Azospirillum oleiclasticum sp. nov, a nitrogen-fixing and heavy crude oil-emulsifying bacterium isolated from the crude oil of Yumen Oilfield.</title>
        <authorList>
            <person name="Wu D."/>
            <person name="Cai M."/>
            <person name="Zhang X."/>
        </authorList>
    </citation>
    <scope>NUCLEOTIDE SEQUENCE [LARGE SCALE GENOMIC DNA]</scope>
    <source>
        <strain evidence="4 5">ROY-1-1-2</strain>
    </source>
</reference>
<evidence type="ECO:0000259" key="3">
    <source>
        <dbReference type="Pfam" id="PF00294"/>
    </source>
</evidence>
<dbReference type="PANTHER" id="PTHR10584:SF166">
    <property type="entry name" value="RIBOKINASE"/>
    <property type="match status" value="1"/>
</dbReference>
<comment type="caution">
    <text evidence="4">The sequence shown here is derived from an EMBL/GenBank/DDBJ whole genome shotgun (WGS) entry which is preliminary data.</text>
</comment>
<dbReference type="InterPro" id="IPR011611">
    <property type="entry name" value="PfkB_dom"/>
</dbReference>
<proteinExistence type="predicted"/>
<dbReference type="EMBL" id="JABFDB010000014">
    <property type="protein sequence ID" value="NYZ21815.1"/>
    <property type="molecule type" value="Genomic_DNA"/>
</dbReference>
<sequence length="244" mass="24327">MILVFGSLNMDLIMRVPSLPRPGETVLCPSYRTLPGGKGNNQAVAAARAGAATAMVGRVGDDGFGQRLRANLTDNGVDAAGVTAGANPTGIATIAVDDRAENCITVASGANLELRAEDVADATLRPGVTVVAQMEVPLAETLALLRRARAAGARALLNLAPAPALDADAAVHLATAVANSVDVLVVNELEGAALVGGAAGTGGDGLALCHRLAADLGTACVMTLGGQGAVAADGGRLWRVRALP</sequence>
<dbReference type="RefSeq" id="WP_180283593.1">
    <property type="nucleotide sequence ID" value="NZ_JABFDB010000014.1"/>
</dbReference>
<organism evidence="4 5">
    <name type="scientific">Azospirillum oleiclasticum</name>
    <dbReference type="NCBI Taxonomy" id="2735135"/>
    <lineage>
        <taxon>Bacteria</taxon>
        <taxon>Pseudomonadati</taxon>
        <taxon>Pseudomonadota</taxon>
        <taxon>Alphaproteobacteria</taxon>
        <taxon>Rhodospirillales</taxon>
        <taxon>Azospirillaceae</taxon>
        <taxon>Azospirillum</taxon>
    </lineage>
</organism>
<dbReference type="PRINTS" id="PR00990">
    <property type="entry name" value="RIBOKINASE"/>
</dbReference>
<name>A0ABX2TGK7_9PROT</name>
<gene>
    <name evidence="4" type="ORF">HND93_19035</name>
</gene>
<evidence type="ECO:0000256" key="1">
    <source>
        <dbReference type="ARBA" id="ARBA00022679"/>
    </source>
</evidence>
<dbReference type="Proteomes" id="UP000584642">
    <property type="component" value="Unassembled WGS sequence"/>
</dbReference>
<keyword evidence="1" id="KW-0808">Transferase</keyword>
<evidence type="ECO:0000313" key="5">
    <source>
        <dbReference type="Proteomes" id="UP000584642"/>
    </source>
</evidence>